<dbReference type="SUPFAM" id="SSF53474">
    <property type="entry name" value="alpha/beta-Hydrolases"/>
    <property type="match status" value="1"/>
</dbReference>
<comment type="caution">
    <text evidence="3">The sequence shown here is derived from an EMBL/GenBank/DDBJ whole genome shotgun (WGS) entry which is preliminary data.</text>
</comment>
<dbReference type="GO" id="GO:0016787">
    <property type="term" value="F:hydrolase activity"/>
    <property type="evidence" value="ECO:0007669"/>
    <property type="project" value="UniProtKB-KW"/>
</dbReference>
<evidence type="ECO:0000256" key="2">
    <source>
        <dbReference type="SAM" id="SignalP"/>
    </source>
</evidence>
<organism evidence="3 4">
    <name type="scientific">Cinchona calisaya</name>
    <dbReference type="NCBI Taxonomy" id="153742"/>
    <lineage>
        <taxon>Eukaryota</taxon>
        <taxon>Viridiplantae</taxon>
        <taxon>Streptophyta</taxon>
        <taxon>Embryophyta</taxon>
        <taxon>Tracheophyta</taxon>
        <taxon>Spermatophyta</taxon>
        <taxon>Magnoliopsida</taxon>
        <taxon>eudicotyledons</taxon>
        <taxon>Gunneridae</taxon>
        <taxon>Pentapetalae</taxon>
        <taxon>asterids</taxon>
        <taxon>lamiids</taxon>
        <taxon>Gentianales</taxon>
        <taxon>Rubiaceae</taxon>
        <taxon>Cinchonoideae</taxon>
        <taxon>Cinchoneae</taxon>
        <taxon>Cinchona</taxon>
    </lineage>
</organism>
<keyword evidence="1" id="KW-0378">Hydrolase</keyword>
<feature type="signal peptide" evidence="2">
    <location>
        <begin position="1"/>
        <end position="26"/>
    </location>
</feature>
<dbReference type="InterPro" id="IPR029058">
    <property type="entry name" value="AB_hydrolase_fold"/>
</dbReference>
<dbReference type="Gene3D" id="3.40.50.1820">
    <property type="entry name" value="alpha/beta hydrolase"/>
    <property type="match status" value="1"/>
</dbReference>
<evidence type="ECO:0000313" key="4">
    <source>
        <dbReference type="Proteomes" id="UP001630127"/>
    </source>
</evidence>
<name>A0ABD2Y1L6_9GENT</name>
<reference evidence="3 4" key="1">
    <citation type="submission" date="2024-11" db="EMBL/GenBank/DDBJ databases">
        <title>A near-complete genome assembly of Cinchona calisaya.</title>
        <authorList>
            <person name="Lian D.C."/>
            <person name="Zhao X.W."/>
            <person name="Wei L."/>
        </authorList>
    </citation>
    <scope>NUCLEOTIDE SEQUENCE [LARGE SCALE GENOMIC DNA]</scope>
    <source>
        <tissue evidence="3">Nenye</tissue>
    </source>
</reference>
<dbReference type="PANTHER" id="PTHR11247">
    <property type="entry name" value="PALMITOYL-PROTEIN THIOESTERASE/DOLICHYLDIPHOSPHATASE 1"/>
    <property type="match status" value="1"/>
</dbReference>
<feature type="chain" id="PRO_5044750778" description="Palmitoyl-protein thioesterase 1-like" evidence="2">
    <location>
        <begin position="27"/>
        <end position="351"/>
    </location>
</feature>
<sequence length="351" mass="39170">MAQYLASVVLYIFITTTLHLIQLSSSVPFIVLHGIGDQCSNKGVKHFTELLRKWSNSTGYCIEIGVGTWDSWFMSLEEQTEIVCNKVKELKDLQQGYNIVGLSQGNIIGRGVVEFCDGGPPVKNFVSLGGPHSGIASVPLCGSGIMCIIADNLIKTEIYSDYIQEHLAPSGYLKLPNNMAGYLEKCRFLPKLNNEIPGERNSTYKERFSSLQNLVLIMFEHDTVLVPKETSWFGYYPDGAFKPVLAAQQTELYVEDWIGLKSLDDAGRVKYITVPGNHLGISKPDMKKYVVPYLEDDTSKREMQTLERRQDAASAEIITAGSSSYYSFPSSIQSFFEELLGITQDEPVLRS</sequence>
<dbReference type="Proteomes" id="UP001630127">
    <property type="component" value="Unassembled WGS sequence"/>
</dbReference>
<dbReference type="PANTHER" id="PTHR11247:SF8">
    <property type="entry name" value="PALMITOYL-PROTEIN THIOESTERASE 1"/>
    <property type="match status" value="1"/>
</dbReference>
<dbReference type="EMBL" id="JBJUIK010000016">
    <property type="protein sequence ID" value="KAL3499660.1"/>
    <property type="molecule type" value="Genomic_DNA"/>
</dbReference>
<dbReference type="AlphaFoldDB" id="A0ABD2Y1L6"/>
<evidence type="ECO:0008006" key="5">
    <source>
        <dbReference type="Google" id="ProtNLM"/>
    </source>
</evidence>
<keyword evidence="4" id="KW-1185">Reference proteome</keyword>
<evidence type="ECO:0000256" key="1">
    <source>
        <dbReference type="ARBA" id="ARBA00022801"/>
    </source>
</evidence>
<accession>A0ABD2Y1L6</accession>
<keyword evidence="2" id="KW-0732">Signal</keyword>
<evidence type="ECO:0000313" key="3">
    <source>
        <dbReference type="EMBL" id="KAL3499660.1"/>
    </source>
</evidence>
<protein>
    <recommendedName>
        <fullName evidence="5">Palmitoyl-protein thioesterase 1-like</fullName>
    </recommendedName>
</protein>
<proteinExistence type="predicted"/>
<gene>
    <name evidence="3" type="ORF">ACH5RR_038753</name>
</gene>
<dbReference type="Pfam" id="PF02089">
    <property type="entry name" value="Palm_thioest"/>
    <property type="match status" value="1"/>
</dbReference>